<dbReference type="SUPFAM" id="SSF49723">
    <property type="entry name" value="Lipase/lipooxygenase domain (PLAT/LH2 domain)"/>
    <property type="match status" value="1"/>
</dbReference>
<dbReference type="PANTHER" id="PTHR11610:SF186">
    <property type="entry name" value="FI22312P1"/>
    <property type="match status" value="1"/>
</dbReference>
<dbReference type="RefSeq" id="XP_009056959.1">
    <property type="nucleotide sequence ID" value="XM_009058711.1"/>
</dbReference>
<accession>V4A6S1</accession>
<comment type="subcellular location">
    <subcellularLocation>
        <location evidence="1">Secreted</location>
    </subcellularLocation>
</comment>
<feature type="domain" description="Lipase" evidence="5">
    <location>
        <begin position="2"/>
        <end position="236"/>
    </location>
</feature>
<proteinExistence type="inferred from homology"/>
<evidence type="ECO:0000256" key="3">
    <source>
        <dbReference type="ARBA" id="ARBA00022525"/>
    </source>
</evidence>
<gene>
    <name evidence="6" type="ORF">LOTGIDRAFT_233162</name>
</gene>
<dbReference type="InterPro" id="IPR029058">
    <property type="entry name" value="AB_hydrolase_fold"/>
</dbReference>
<dbReference type="GO" id="GO:0016298">
    <property type="term" value="F:lipase activity"/>
    <property type="evidence" value="ECO:0007669"/>
    <property type="project" value="InterPro"/>
</dbReference>
<keyword evidence="3" id="KW-0964">Secreted</keyword>
<name>V4A6S1_LOTGI</name>
<dbReference type="CDD" id="cd00707">
    <property type="entry name" value="Pancreat_lipase_like"/>
    <property type="match status" value="1"/>
</dbReference>
<dbReference type="InterPro" id="IPR000734">
    <property type="entry name" value="TAG_lipase"/>
</dbReference>
<dbReference type="EMBL" id="KB202094">
    <property type="protein sequence ID" value="ESO92402.1"/>
    <property type="molecule type" value="Genomic_DNA"/>
</dbReference>
<dbReference type="SUPFAM" id="SSF53474">
    <property type="entry name" value="alpha/beta-Hydrolases"/>
    <property type="match status" value="1"/>
</dbReference>
<dbReference type="InterPro" id="IPR033906">
    <property type="entry name" value="Lipase_N"/>
</dbReference>
<dbReference type="KEGG" id="lgi:LOTGIDRAFT_233162"/>
<dbReference type="GO" id="GO:0016042">
    <property type="term" value="P:lipid catabolic process"/>
    <property type="evidence" value="ECO:0007669"/>
    <property type="project" value="TreeGrafter"/>
</dbReference>
<dbReference type="CTD" id="20249167"/>
<evidence type="ECO:0000313" key="6">
    <source>
        <dbReference type="EMBL" id="ESO92402.1"/>
    </source>
</evidence>
<evidence type="ECO:0000313" key="7">
    <source>
        <dbReference type="Proteomes" id="UP000030746"/>
    </source>
</evidence>
<dbReference type="GeneID" id="20249167"/>
<dbReference type="PRINTS" id="PR00821">
    <property type="entry name" value="TAGLIPASE"/>
</dbReference>
<organism evidence="6 7">
    <name type="scientific">Lottia gigantea</name>
    <name type="common">Giant owl limpet</name>
    <dbReference type="NCBI Taxonomy" id="225164"/>
    <lineage>
        <taxon>Eukaryota</taxon>
        <taxon>Metazoa</taxon>
        <taxon>Spiralia</taxon>
        <taxon>Lophotrochozoa</taxon>
        <taxon>Mollusca</taxon>
        <taxon>Gastropoda</taxon>
        <taxon>Patellogastropoda</taxon>
        <taxon>Lottioidea</taxon>
        <taxon>Lottiidae</taxon>
        <taxon>Lottia</taxon>
    </lineage>
</organism>
<dbReference type="InterPro" id="IPR036392">
    <property type="entry name" value="PLAT/LH2_dom_sf"/>
</dbReference>
<sequence length="363" mass="39264">MKDEFLKAEDFNVIIVGWGNGAKFPDYPQAVSNTRLVATQTNRLILELVKLGGRMDQIHLIGHSLGAHTCGLCGYLLKGKLKRITGLDPAGPDFIMSPPIVVLDKGDALFVDIIHSNAKSLAEGGAGMFNSSGHVDFYLNGGKTQPGCHDGLSAILNGGDLKAAVSCSHGRSHNVFIESINSQCPFTSYPCDTYANFQSGRCLSCGRTGCSVLGYYSDQYHARGKMYLNTGSKLPFCGYHYGVTIVGAKTPETKGLISLRLKGKWGDSGFVPVTKKDETLKGQAIFSHVVVSPAEVGDVEEVTIKYNKLSGFWFSKGEESYAVEKVDVVSGENGSQYTFCLQDKELKHGTEVKTVKSSAKYRC</sequence>
<dbReference type="AlphaFoldDB" id="V4A6S1"/>
<dbReference type="STRING" id="225164.V4A6S1"/>
<protein>
    <recommendedName>
        <fullName evidence="5">Lipase domain-containing protein</fullName>
    </recommendedName>
</protein>
<dbReference type="Gene3D" id="2.60.60.20">
    <property type="entry name" value="PLAT/LH2 domain"/>
    <property type="match status" value="1"/>
</dbReference>
<reference evidence="6 7" key="1">
    <citation type="journal article" date="2013" name="Nature">
        <title>Insights into bilaterian evolution from three spiralian genomes.</title>
        <authorList>
            <person name="Simakov O."/>
            <person name="Marletaz F."/>
            <person name="Cho S.J."/>
            <person name="Edsinger-Gonzales E."/>
            <person name="Havlak P."/>
            <person name="Hellsten U."/>
            <person name="Kuo D.H."/>
            <person name="Larsson T."/>
            <person name="Lv J."/>
            <person name="Arendt D."/>
            <person name="Savage R."/>
            <person name="Osoegawa K."/>
            <person name="de Jong P."/>
            <person name="Grimwood J."/>
            <person name="Chapman J.A."/>
            <person name="Shapiro H."/>
            <person name="Aerts A."/>
            <person name="Otillar R.P."/>
            <person name="Terry A.Y."/>
            <person name="Boore J.L."/>
            <person name="Grigoriev I.V."/>
            <person name="Lindberg D.R."/>
            <person name="Seaver E.C."/>
            <person name="Weisblat D.A."/>
            <person name="Putnam N.H."/>
            <person name="Rokhsar D.S."/>
        </authorList>
    </citation>
    <scope>NUCLEOTIDE SEQUENCE [LARGE SCALE GENOMIC DNA]</scope>
</reference>
<comment type="similarity">
    <text evidence="2 4">Belongs to the AB hydrolase superfamily. Lipase family.</text>
</comment>
<dbReference type="Gene3D" id="3.40.50.1820">
    <property type="entry name" value="alpha/beta hydrolase"/>
    <property type="match status" value="1"/>
</dbReference>
<dbReference type="InterPro" id="IPR013818">
    <property type="entry name" value="Lipase"/>
</dbReference>
<dbReference type="HOGENOM" id="CLU_027171_1_0_1"/>
<dbReference type="OrthoDB" id="199913at2759"/>
<keyword evidence="7" id="KW-1185">Reference proteome</keyword>
<dbReference type="OMA" id="APYGNIH"/>
<evidence type="ECO:0000256" key="4">
    <source>
        <dbReference type="RuleBase" id="RU004262"/>
    </source>
</evidence>
<evidence type="ECO:0000256" key="2">
    <source>
        <dbReference type="ARBA" id="ARBA00010701"/>
    </source>
</evidence>
<dbReference type="GO" id="GO:0005615">
    <property type="term" value="C:extracellular space"/>
    <property type="evidence" value="ECO:0007669"/>
    <property type="project" value="TreeGrafter"/>
</dbReference>
<dbReference type="PANTHER" id="PTHR11610">
    <property type="entry name" value="LIPASE"/>
    <property type="match status" value="1"/>
</dbReference>
<evidence type="ECO:0000259" key="5">
    <source>
        <dbReference type="Pfam" id="PF00151"/>
    </source>
</evidence>
<dbReference type="Proteomes" id="UP000030746">
    <property type="component" value="Unassembled WGS sequence"/>
</dbReference>
<dbReference type="Pfam" id="PF00151">
    <property type="entry name" value="Lipase"/>
    <property type="match status" value="1"/>
</dbReference>
<evidence type="ECO:0000256" key="1">
    <source>
        <dbReference type="ARBA" id="ARBA00004613"/>
    </source>
</evidence>